<feature type="region of interest" description="Disordered" evidence="1">
    <location>
        <begin position="708"/>
        <end position="776"/>
    </location>
</feature>
<proteinExistence type="predicted"/>
<dbReference type="Proteomes" id="UP001521116">
    <property type="component" value="Unassembled WGS sequence"/>
</dbReference>
<dbReference type="EMBL" id="JAJVDC020000338">
    <property type="protein sequence ID" value="KAL1615084.1"/>
    <property type="molecule type" value="Genomic_DNA"/>
</dbReference>
<feature type="region of interest" description="Disordered" evidence="1">
    <location>
        <begin position="382"/>
        <end position="408"/>
    </location>
</feature>
<gene>
    <name evidence="2" type="ORF">SLS56_011949</name>
</gene>
<feature type="compositionally biased region" description="Polar residues" evidence="1">
    <location>
        <begin position="268"/>
        <end position="277"/>
    </location>
</feature>
<feature type="compositionally biased region" description="Low complexity" evidence="1">
    <location>
        <begin position="749"/>
        <end position="774"/>
    </location>
</feature>
<evidence type="ECO:0000256" key="1">
    <source>
        <dbReference type="SAM" id="MobiDB-lite"/>
    </source>
</evidence>
<organism evidence="2 3">
    <name type="scientific">Neofusicoccum ribis</name>
    <dbReference type="NCBI Taxonomy" id="45134"/>
    <lineage>
        <taxon>Eukaryota</taxon>
        <taxon>Fungi</taxon>
        <taxon>Dikarya</taxon>
        <taxon>Ascomycota</taxon>
        <taxon>Pezizomycotina</taxon>
        <taxon>Dothideomycetes</taxon>
        <taxon>Dothideomycetes incertae sedis</taxon>
        <taxon>Botryosphaeriales</taxon>
        <taxon>Botryosphaeriaceae</taxon>
        <taxon>Neofusicoccum</taxon>
    </lineage>
</organism>
<feature type="region of interest" description="Disordered" evidence="1">
    <location>
        <begin position="1"/>
        <end position="32"/>
    </location>
</feature>
<feature type="region of interest" description="Disordered" evidence="1">
    <location>
        <begin position="565"/>
        <end position="584"/>
    </location>
</feature>
<name>A0ABR3SA65_9PEZI</name>
<feature type="compositionally biased region" description="Pro residues" evidence="1">
    <location>
        <begin position="726"/>
        <end position="748"/>
    </location>
</feature>
<feature type="region of interest" description="Disordered" evidence="1">
    <location>
        <begin position="255"/>
        <end position="339"/>
    </location>
</feature>
<evidence type="ECO:0000313" key="2">
    <source>
        <dbReference type="EMBL" id="KAL1615084.1"/>
    </source>
</evidence>
<feature type="compositionally biased region" description="Basic and acidic residues" evidence="1">
    <location>
        <begin position="316"/>
        <end position="328"/>
    </location>
</feature>
<accession>A0ABR3SA65</accession>
<protein>
    <submittedName>
        <fullName evidence="2">Uncharacterized protein</fullName>
    </submittedName>
</protein>
<comment type="caution">
    <text evidence="2">The sequence shown here is derived from an EMBL/GenBank/DDBJ whole genome shotgun (WGS) entry which is preliminary data.</text>
</comment>
<sequence>MPVHLGSHTKVHLVSANLRKTTTNEPSNKKAPAVTKHIENVEQTLQNGHILKENHISLGDDDTPLHLLGGEDYMPFMMVRAGEDLRQLSFLKTDKPLEDIRIDVLFNGQLTHSTMWPKRLFLEERKKHQLLNVFSGLRNHWMLERAWTIVPPGQDPNGSRRRPVANAETLEDRWNHIQEAVRREAAARGISKTGEKPVVARYLTEVSKLAMPPELKDWSEPRGQAFGVIDVVLTYGHGFKDSPCKVYISEPTRMRSSTFKDREDESISEGSSLSQKTNSDDDTGRYNLRRVTSDAGDDGRPNTSISRVPARRHGDKKSSQIAHDEEAHTPAGVSVEQEGKIVSTSERLPEYLSQAVIKAGYTLQQPESTIHSRLFSVKGPANFPSRISQQANSQPARGASYDPNNKRPAAPIVTQLQEIPEEEEDEPAFGLSNHLKSPMVARSGPLGFAGSSSSLNFGSSQDFDSSIPPTLTSSSSVLHLPGTGELLPPLEVVPGLRFRRIADPTESGSPRKKRRLSRSFPNPLDIKVPEGSIGITERGVFTKVGGPRDRSRFKSFTLSSHVDPQQVYVGRPPPISPITPDRNSFKNEDPLIKRLVFKAQGQVFHTFDVAIPIRLSELPVRTAHAHDNTQVQRAMDRRAANSNINGPPLPTAAPILPPIVFPSMPSTPVHQVSSSFLPPSIPHTPVAGRTRSESLDSTTSGLYHAAATGGIYHTPNPLPRHRAPQPATPAPPSATPAPPSATPAPPSGGQPTTGASTPASASSSTAPSSTAAAGRGRRFDDLHHPHAQMERLFRAWQTPALSRDCAVSYAAPPATGYAGQVAGGEWRAGMPRGFGGGVVRQVRSERTGEFEEEGVLVGVRFLVV</sequence>
<evidence type="ECO:0000313" key="3">
    <source>
        <dbReference type="Proteomes" id="UP001521116"/>
    </source>
</evidence>
<keyword evidence="3" id="KW-1185">Reference proteome</keyword>
<reference evidence="2 3" key="1">
    <citation type="submission" date="2024-02" db="EMBL/GenBank/DDBJ databases">
        <title>De novo assembly and annotation of 12 fungi associated with fruit tree decline syndrome in Ontario, Canada.</title>
        <authorList>
            <person name="Sulman M."/>
            <person name="Ellouze W."/>
            <person name="Ilyukhin E."/>
        </authorList>
    </citation>
    <scope>NUCLEOTIDE SEQUENCE [LARGE SCALE GENOMIC DNA]</scope>
    <source>
        <strain evidence="2 3">M1-105</strain>
    </source>
</reference>
<feature type="compositionally biased region" description="Polar residues" evidence="1">
    <location>
        <begin position="385"/>
        <end position="395"/>
    </location>
</feature>
<feature type="region of interest" description="Disordered" evidence="1">
    <location>
        <begin position="501"/>
        <end position="522"/>
    </location>
</feature>